<evidence type="ECO:0000313" key="2">
    <source>
        <dbReference type="EMBL" id="OCF52536.1"/>
    </source>
</evidence>
<dbReference type="AlphaFoldDB" id="A0A1B9IAE8"/>
<protein>
    <submittedName>
        <fullName evidence="2">Uncharacterized protein</fullName>
    </submittedName>
</protein>
<accession>A0A1B9IAE8</accession>
<organism evidence="2">
    <name type="scientific">Kwoniella pini CBS 10737</name>
    <dbReference type="NCBI Taxonomy" id="1296096"/>
    <lineage>
        <taxon>Eukaryota</taxon>
        <taxon>Fungi</taxon>
        <taxon>Dikarya</taxon>
        <taxon>Basidiomycota</taxon>
        <taxon>Agaricomycotina</taxon>
        <taxon>Tremellomycetes</taxon>
        <taxon>Tremellales</taxon>
        <taxon>Cryptococcaceae</taxon>
        <taxon>Kwoniella</taxon>
    </lineage>
</organism>
<evidence type="ECO:0000256" key="1">
    <source>
        <dbReference type="SAM" id="MobiDB-lite"/>
    </source>
</evidence>
<dbReference type="GeneID" id="30170196"/>
<dbReference type="Proteomes" id="UP000094020">
    <property type="component" value="Chromosome 4"/>
</dbReference>
<evidence type="ECO:0000313" key="3">
    <source>
        <dbReference type="EMBL" id="WWC69231.1"/>
    </source>
</evidence>
<dbReference type="EMBL" id="CP144522">
    <property type="protein sequence ID" value="WWC69231.1"/>
    <property type="molecule type" value="Genomic_DNA"/>
</dbReference>
<feature type="compositionally biased region" description="Polar residues" evidence="1">
    <location>
        <begin position="21"/>
        <end position="42"/>
    </location>
</feature>
<name>A0A1B9IAE8_9TREE</name>
<gene>
    <name evidence="2" type="ORF">I206_01827</name>
    <name evidence="3" type="ORF">I206_103168</name>
</gene>
<reference evidence="2" key="1">
    <citation type="submission" date="2013-07" db="EMBL/GenBank/DDBJ databases">
        <title>The Genome Sequence of Cryptococcus pinus CBS10737.</title>
        <authorList>
            <consortium name="The Broad Institute Genome Sequencing Platform"/>
            <person name="Cuomo C."/>
            <person name="Litvintseva A."/>
            <person name="Chen Y."/>
            <person name="Heitman J."/>
            <person name="Sun S."/>
            <person name="Springer D."/>
            <person name="Dromer F."/>
            <person name="Young S.K."/>
            <person name="Zeng Q."/>
            <person name="Gargeya S."/>
            <person name="Fitzgerald M."/>
            <person name="Abouelleil A."/>
            <person name="Alvarado L."/>
            <person name="Berlin A.M."/>
            <person name="Chapman S.B."/>
            <person name="Dewar J."/>
            <person name="Goldberg J."/>
            <person name="Griggs A."/>
            <person name="Gujja S."/>
            <person name="Hansen M."/>
            <person name="Howarth C."/>
            <person name="Imamovic A."/>
            <person name="Larimer J."/>
            <person name="McCowan C."/>
            <person name="Murphy C."/>
            <person name="Pearson M."/>
            <person name="Priest M."/>
            <person name="Roberts A."/>
            <person name="Saif S."/>
            <person name="Shea T."/>
            <person name="Sykes S."/>
            <person name="Wortman J."/>
            <person name="Nusbaum C."/>
            <person name="Birren B."/>
        </authorList>
    </citation>
    <scope>NUCLEOTIDE SEQUENCE [LARGE SCALE GENOMIC DNA]</scope>
    <source>
        <strain evidence="2">CBS 10737</strain>
    </source>
</reference>
<sequence length="158" mass="17355">MSRQENYPSTNLSVRKPPPGDNQSQLQFSSQGQPGSTDQQTSSEDDRALLRELGIYSGIVGTSTLCILANDKGSETNNVLMNFKVDESYNLSNQNPDSEAESKSHESVGKGPDCPEGWAKIQLSDDDKNESPQYTCLTEEQVDDLRNYARNISGSDTN</sequence>
<reference evidence="3" key="2">
    <citation type="submission" date="2013-07" db="EMBL/GenBank/DDBJ databases">
        <authorList>
            <consortium name="The Broad Institute Genome Sequencing Platform"/>
            <person name="Cuomo C."/>
            <person name="Litvintseva A."/>
            <person name="Chen Y."/>
            <person name="Heitman J."/>
            <person name="Sun S."/>
            <person name="Springer D."/>
            <person name="Dromer F."/>
            <person name="Young S.K."/>
            <person name="Zeng Q."/>
            <person name="Gargeya S."/>
            <person name="Fitzgerald M."/>
            <person name="Abouelleil A."/>
            <person name="Alvarado L."/>
            <person name="Berlin A.M."/>
            <person name="Chapman S.B."/>
            <person name="Dewar J."/>
            <person name="Goldberg J."/>
            <person name="Griggs A."/>
            <person name="Gujja S."/>
            <person name="Hansen M."/>
            <person name="Howarth C."/>
            <person name="Imamovic A."/>
            <person name="Larimer J."/>
            <person name="McCowan C."/>
            <person name="Murphy C."/>
            <person name="Pearson M."/>
            <person name="Priest M."/>
            <person name="Roberts A."/>
            <person name="Saif S."/>
            <person name="Shea T."/>
            <person name="Sykes S."/>
            <person name="Wortman J."/>
            <person name="Nusbaum C."/>
            <person name="Birren B."/>
        </authorList>
    </citation>
    <scope>NUCLEOTIDE SEQUENCE</scope>
    <source>
        <strain evidence="3">CBS 10737</strain>
    </source>
</reference>
<dbReference type="EMBL" id="KI894008">
    <property type="protein sequence ID" value="OCF52536.1"/>
    <property type="molecule type" value="Genomic_DNA"/>
</dbReference>
<dbReference type="RefSeq" id="XP_019013755.1">
    <property type="nucleotide sequence ID" value="XM_019153594.1"/>
</dbReference>
<evidence type="ECO:0000313" key="4">
    <source>
        <dbReference type="Proteomes" id="UP000094020"/>
    </source>
</evidence>
<reference evidence="2" key="3">
    <citation type="submission" date="2016-07" db="EMBL/GenBank/DDBJ databases">
        <title>Evolution of pathogenesis and genome organization in the Tremellales.</title>
        <authorList>
            <person name="Cuomo C."/>
            <person name="Litvintseva A."/>
            <person name="Heitman J."/>
            <person name="Chen Y."/>
            <person name="Sun S."/>
            <person name="Springer D."/>
            <person name="Dromer F."/>
            <person name="Young S."/>
            <person name="Zeng Q."/>
            <person name="Chapman S."/>
            <person name="Gujja S."/>
            <person name="Saif S."/>
            <person name="Birren B."/>
        </authorList>
    </citation>
    <scope>NUCLEOTIDE SEQUENCE</scope>
    <source>
        <strain evidence="2">CBS 10737</strain>
    </source>
</reference>
<feature type="region of interest" description="Disordered" evidence="1">
    <location>
        <begin position="89"/>
        <end position="138"/>
    </location>
</feature>
<keyword evidence="4" id="KW-1185">Reference proteome</keyword>
<proteinExistence type="predicted"/>
<feature type="compositionally biased region" description="Polar residues" evidence="1">
    <location>
        <begin position="1"/>
        <end position="13"/>
    </location>
</feature>
<feature type="region of interest" description="Disordered" evidence="1">
    <location>
        <begin position="1"/>
        <end position="44"/>
    </location>
</feature>
<dbReference type="KEGG" id="kpin:30170196"/>
<reference evidence="3" key="4">
    <citation type="submission" date="2024-02" db="EMBL/GenBank/DDBJ databases">
        <title>Comparative genomics of Cryptococcus and Kwoniella reveals pathogenesis evolution and contrasting modes of karyotype evolution via chromosome fusion or intercentromeric recombination.</title>
        <authorList>
            <person name="Coelho M.A."/>
            <person name="David-Palma M."/>
            <person name="Shea T."/>
            <person name="Bowers K."/>
            <person name="McGinley-Smith S."/>
            <person name="Mohammad A.W."/>
            <person name="Gnirke A."/>
            <person name="Yurkov A.M."/>
            <person name="Nowrousian M."/>
            <person name="Sun S."/>
            <person name="Cuomo C.A."/>
            <person name="Heitman J."/>
        </authorList>
    </citation>
    <scope>NUCLEOTIDE SEQUENCE</scope>
    <source>
        <strain evidence="3">CBS 10737</strain>
    </source>
</reference>